<name>A0ABR6W9U4_9BACT</name>
<dbReference type="InterPro" id="IPR036291">
    <property type="entry name" value="NAD(P)-bd_dom_sf"/>
</dbReference>
<dbReference type="EMBL" id="VFIA01000022">
    <property type="protein sequence ID" value="MBC3793024.1"/>
    <property type="molecule type" value="Genomic_DNA"/>
</dbReference>
<protein>
    <submittedName>
        <fullName evidence="3">UDP-glucuronate 4-epimerase</fullName>
    </submittedName>
</protein>
<dbReference type="RefSeq" id="WP_186738815.1">
    <property type="nucleotide sequence ID" value="NZ_VFIA01000022.1"/>
</dbReference>
<proteinExistence type="predicted"/>
<accession>A0ABR6W9U4</accession>
<keyword evidence="1" id="KW-0520">NAD</keyword>
<dbReference type="InterPro" id="IPR016040">
    <property type="entry name" value="NAD(P)-bd_dom"/>
</dbReference>
<gene>
    <name evidence="3" type="ORF">FH603_3540</name>
</gene>
<dbReference type="Gene3D" id="3.40.50.720">
    <property type="entry name" value="NAD(P)-binding Rossmann-like Domain"/>
    <property type="match status" value="1"/>
</dbReference>
<evidence type="ECO:0000256" key="1">
    <source>
        <dbReference type="ARBA" id="ARBA00023027"/>
    </source>
</evidence>
<dbReference type="PRINTS" id="PR01713">
    <property type="entry name" value="NUCEPIMERASE"/>
</dbReference>
<keyword evidence="4" id="KW-1185">Reference proteome</keyword>
<evidence type="ECO:0000259" key="2">
    <source>
        <dbReference type="Pfam" id="PF16363"/>
    </source>
</evidence>
<reference evidence="3 4" key="1">
    <citation type="submission" date="2019-06" db="EMBL/GenBank/DDBJ databases">
        <title>Spirosoma utsteinense sp. nov. isolated from Antarctic ice-free soils.</title>
        <authorList>
            <person name="Tahon G."/>
        </authorList>
    </citation>
    <scope>NUCLEOTIDE SEQUENCE [LARGE SCALE GENOMIC DNA]</scope>
    <source>
        <strain evidence="3 4">LMG 31447</strain>
    </source>
</reference>
<dbReference type="Proteomes" id="UP000700732">
    <property type="component" value="Unassembled WGS sequence"/>
</dbReference>
<comment type="caution">
    <text evidence="3">The sequence shown here is derived from an EMBL/GenBank/DDBJ whole genome shotgun (WGS) entry which is preliminary data.</text>
</comment>
<evidence type="ECO:0000313" key="3">
    <source>
        <dbReference type="EMBL" id="MBC3793024.1"/>
    </source>
</evidence>
<dbReference type="PANTHER" id="PTHR43574">
    <property type="entry name" value="EPIMERASE-RELATED"/>
    <property type="match status" value="1"/>
</dbReference>
<feature type="domain" description="NAD(P)-binding" evidence="2">
    <location>
        <begin position="4"/>
        <end position="306"/>
    </location>
</feature>
<dbReference type="SUPFAM" id="SSF51735">
    <property type="entry name" value="NAD(P)-binding Rossmann-fold domains"/>
    <property type="match status" value="1"/>
</dbReference>
<evidence type="ECO:0000313" key="4">
    <source>
        <dbReference type="Proteomes" id="UP000700732"/>
    </source>
</evidence>
<sequence length="322" mass="35919">MTILLTGAAGFIGSHLTEQLLAVGHQVIGLDNFDDQYDPYRKYDNIHAFAEHPRFELIKGDIRDQALVSDLLKRHACDTVVHLAARTGVRTSVTEPARCLDVNVNGTLSLLEAMRVTNVGRLVMASSSSVYGNSNNVPFREDDSANQPLSPYAMSKRSGELLAYTYHHLYGFDIACLRFFTVYGPRQRPEMAISRFTEQLINEQPITLFGDGTTARNYTYIHDTVMGILRAIYCLSGYNLLNVGGPTSVTLHELVQLIERAVGHKATIDWQPAQPGDVVLTCADLSLAAERIGYRPTVSIDEGINRFVRWYKQDLAKNETHI</sequence>
<dbReference type="Pfam" id="PF16363">
    <property type="entry name" value="GDP_Man_Dehyd"/>
    <property type="match status" value="1"/>
</dbReference>
<organism evidence="3 4">
    <name type="scientific">Spirosoma utsteinense</name>
    <dbReference type="NCBI Taxonomy" id="2585773"/>
    <lineage>
        <taxon>Bacteria</taxon>
        <taxon>Pseudomonadati</taxon>
        <taxon>Bacteroidota</taxon>
        <taxon>Cytophagia</taxon>
        <taxon>Cytophagales</taxon>
        <taxon>Cytophagaceae</taxon>
        <taxon>Spirosoma</taxon>
    </lineage>
</organism>